<keyword evidence="1" id="KW-0812">Transmembrane</keyword>
<keyword evidence="1" id="KW-0472">Membrane</keyword>
<organism evidence="2 3">
    <name type="scientific">Sporolituus thermophilus DSM 23256</name>
    <dbReference type="NCBI Taxonomy" id="1123285"/>
    <lineage>
        <taxon>Bacteria</taxon>
        <taxon>Bacillati</taxon>
        <taxon>Bacillota</taxon>
        <taxon>Negativicutes</taxon>
        <taxon>Selenomonadales</taxon>
        <taxon>Sporomusaceae</taxon>
        <taxon>Sporolituus</taxon>
    </lineage>
</organism>
<dbReference type="GO" id="GO:1902604">
    <property type="term" value="P:p-aminobenzoyl-glutamate transmembrane transport"/>
    <property type="evidence" value="ECO:0007669"/>
    <property type="project" value="InterPro"/>
</dbReference>
<feature type="transmembrane region" description="Helical" evidence="1">
    <location>
        <begin position="277"/>
        <end position="294"/>
    </location>
</feature>
<proteinExistence type="predicted"/>
<reference evidence="3" key="1">
    <citation type="submission" date="2016-10" db="EMBL/GenBank/DDBJ databases">
        <authorList>
            <person name="Varghese N."/>
            <person name="Submissions S."/>
        </authorList>
    </citation>
    <scope>NUCLEOTIDE SEQUENCE [LARGE SCALE GENOMIC DNA]</scope>
    <source>
        <strain evidence="3">DSM 23256</strain>
    </source>
</reference>
<feature type="transmembrane region" description="Helical" evidence="1">
    <location>
        <begin position="489"/>
        <end position="511"/>
    </location>
</feature>
<name>A0A1G7L717_9FIRM</name>
<keyword evidence="3" id="KW-1185">Reference proteome</keyword>
<dbReference type="InterPro" id="IPR004697">
    <property type="entry name" value="AbgT"/>
</dbReference>
<feature type="transmembrane region" description="Helical" evidence="1">
    <location>
        <begin position="394"/>
        <end position="416"/>
    </location>
</feature>
<dbReference type="PANTHER" id="PTHR30282:SF0">
    <property type="entry name" value="P-AMINOBENZOYL-GLUTAMATE TRANSPORT PROTEIN"/>
    <property type="match status" value="1"/>
</dbReference>
<evidence type="ECO:0000313" key="2">
    <source>
        <dbReference type="EMBL" id="SDF45181.1"/>
    </source>
</evidence>
<feature type="transmembrane region" description="Helical" evidence="1">
    <location>
        <begin position="146"/>
        <end position="164"/>
    </location>
</feature>
<feature type="transmembrane region" description="Helical" evidence="1">
    <location>
        <begin position="124"/>
        <end position="140"/>
    </location>
</feature>
<accession>A0A1G7L717</accession>
<feature type="transmembrane region" description="Helical" evidence="1">
    <location>
        <begin position="314"/>
        <end position="335"/>
    </location>
</feature>
<evidence type="ECO:0000313" key="3">
    <source>
        <dbReference type="Proteomes" id="UP000243333"/>
    </source>
</evidence>
<feature type="transmembrane region" description="Helical" evidence="1">
    <location>
        <begin position="423"/>
        <end position="441"/>
    </location>
</feature>
<dbReference type="GO" id="GO:0015558">
    <property type="term" value="F:secondary active p-aminobenzoyl-glutamate transmembrane transporter activity"/>
    <property type="evidence" value="ECO:0007669"/>
    <property type="project" value="InterPro"/>
</dbReference>
<gene>
    <name evidence="2" type="ORF">SAMN05660235_01640</name>
</gene>
<dbReference type="Pfam" id="PF03806">
    <property type="entry name" value="ABG_transport"/>
    <property type="match status" value="1"/>
</dbReference>
<dbReference type="OrthoDB" id="3314392at2"/>
<dbReference type="RefSeq" id="WP_093689824.1">
    <property type="nucleotide sequence ID" value="NZ_FNBU01000011.1"/>
</dbReference>
<dbReference type="EMBL" id="FNBU01000011">
    <property type="protein sequence ID" value="SDF45181.1"/>
    <property type="molecule type" value="Genomic_DNA"/>
</dbReference>
<feature type="transmembrane region" description="Helical" evidence="1">
    <location>
        <begin position="356"/>
        <end position="374"/>
    </location>
</feature>
<dbReference type="AlphaFoldDB" id="A0A1G7L717"/>
<feature type="transmembrane region" description="Helical" evidence="1">
    <location>
        <begin position="36"/>
        <end position="53"/>
    </location>
</feature>
<keyword evidence="1" id="KW-1133">Transmembrane helix</keyword>
<protein>
    <submittedName>
        <fullName evidence="2">Aminobenzoyl-glutamate transport protein</fullName>
    </submittedName>
</protein>
<dbReference type="Proteomes" id="UP000243333">
    <property type="component" value="Unassembled WGS sequence"/>
</dbReference>
<evidence type="ECO:0000256" key="1">
    <source>
        <dbReference type="SAM" id="Phobius"/>
    </source>
</evidence>
<sequence length="523" mass="55785">MAEISRQTPHAPPQVGAFQKFLDVIEFIGNKFPSPFMLFAILGLIVLVLSWVFDGATASYIGKGGKPVVVKVVNLLNADGFRYILQDMVKNFVNFPPLGLVVVMMLAMGLAEATGFVSAFVRRIMLGVPSWAVTSTIFFLGINGNLASDAATVFIPAAAAAVFASMGRNPLMGMSVAFAATQAGFSANVLPAGTDALLAGITQSAIGTIPQTANSPAHPLINYYLMSSSVIILTIVGTLIAEKVVGPRLDRLHPVTGFDMKASDHALTAEEKKGLRYAGWAALGYVALLLILLVPENGLLRDPKTHAILPKSPFLDGIIPLLFFFFMTVGIAFGIGKGVIKKESDVAKFMGQGLSGILSFIVTAFSAAQFIAWFNKSNLATVLAIKGADFLKALDFTGISLILAFILFSAFVDLFIVSGSAKWLILAPVFVPMFGLLGYEPALTQAAYRIGESSVNSITPLNYYLPVMLGIMAKYSSNTKVGMGTLVSMQLPFGIGFLVAWTAWLMVFILLDLPLGPGVKIYL</sequence>
<dbReference type="PANTHER" id="PTHR30282">
    <property type="entry name" value="P-AMINOBENZOYL GLUTAMATE TRANSPORTER"/>
    <property type="match status" value="1"/>
</dbReference>
<dbReference type="STRING" id="1123285.SAMN05660235_01640"/>
<feature type="transmembrane region" description="Helical" evidence="1">
    <location>
        <begin position="221"/>
        <end position="241"/>
    </location>
</feature>
<feature type="transmembrane region" description="Helical" evidence="1">
    <location>
        <begin position="98"/>
        <end position="117"/>
    </location>
</feature>